<dbReference type="EMBL" id="KN837319">
    <property type="protein sequence ID" value="KIJ27966.1"/>
    <property type="molecule type" value="Genomic_DNA"/>
</dbReference>
<accession>A0A0C9URK1</accession>
<feature type="coiled-coil region" evidence="1">
    <location>
        <begin position="100"/>
        <end position="127"/>
    </location>
</feature>
<dbReference type="HOGENOM" id="CLU_659176_0_0_1"/>
<feature type="compositionally biased region" description="Low complexity" evidence="2">
    <location>
        <begin position="278"/>
        <end position="287"/>
    </location>
</feature>
<evidence type="ECO:0000313" key="4">
    <source>
        <dbReference type="Proteomes" id="UP000054279"/>
    </source>
</evidence>
<dbReference type="AlphaFoldDB" id="A0A0C9URK1"/>
<evidence type="ECO:0000256" key="2">
    <source>
        <dbReference type="SAM" id="MobiDB-lite"/>
    </source>
</evidence>
<keyword evidence="4" id="KW-1185">Reference proteome</keyword>
<feature type="region of interest" description="Disordered" evidence="2">
    <location>
        <begin position="170"/>
        <end position="219"/>
    </location>
</feature>
<sequence>MEPLTITSTPANCHILNNSPALHSLKRQQLVQLCKRNGIKATGKNTEIIEKLKAHALKSPLNSDSNIYQYMASSDIDDEDGDKENRRMALPRPSEAWSVIEEDSREIERVQMGLKDIREEVEQEMQTVNSSLRSFGASVSNDFGNGTTSSKASTMKQSIKAFAISLKRGGSKMSTATTSGPASMPVLPGLTTPATPPPAESQQPWKPSPLPSPATGCGDTSISESIIEMGEHTIRLVKNDNSIPSPPALRPFIPTFEATYSPESVSRIKPYPSLAEFQQPQQPAQADPESDPPLPGGWGAPAAPKRSAVPSSPPPFVFGSPVARVSNTQFNSAAQSVLAEMNARLGIVGTEDEVGIDLLTNRGKVAPAVSIFGNLDTKPKTEIATKFDKLHEKEFQRMEGIGDWFARKNTASPERPQ</sequence>
<reference evidence="3 4" key="1">
    <citation type="submission" date="2014-06" db="EMBL/GenBank/DDBJ databases">
        <title>Evolutionary Origins and Diversification of the Mycorrhizal Mutualists.</title>
        <authorList>
            <consortium name="DOE Joint Genome Institute"/>
            <consortium name="Mycorrhizal Genomics Consortium"/>
            <person name="Kohler A."/>
            <person name="Kuo A."/>
            <person name="Nagy L.G."/>
            <person name="Floudas D."/>
            <person name="Copeland A."/>
            <person name="Barry K.W."/>
            <person name="Cichocki N."/>
            <person name="Veneault-Fourrey C."/>
            <person name="LaButti K."/>
            <person name="Lindquist E.A."/>
            <person name="Lipzen A."/>
            <person name="Lundell T."/>
            <person name="Morin E."/>
            <person name="Murat C."/>
            <person name="Riley R."/>
            <person name="Ohm R."/>
            <person name="Sun H."/>
            <person name="Tunlid A."/>
            <person name="Henrissat B."/>
            <person name="Grigoriev I.V."/>
            <person name="Hibbett D.S."/>
            <person name="Martin F."/>
        </authorList>
    </citation>
    <scope>NUCLEOTIDE SEQUENCE [LARGE SCALE GENOMIC DNA]</scope>
    <source>
        <strain evidence="3 4">SS14</strain>
    </source>
</reference>
<keyword evidence="1" id="KW-0175">Coiled coil</keyword>
<organism evidence="3 4">
    <name type="scientific">Sphaerobolus stellatus (strain SS14)</name>
    <dbReference type="NCBI Taxonomy" id="990650"/>
    <lineage>
        <taxon>Eukaryota</taxon>
        <taxon>Fungi</taxon>
        <taxon>Dikarya</taxon>
        <taxon>Basidiomycota</taxon>
        <taxon>Agaricomycotina</taxon>
        <taxon>Agaricomycetes</taxon>
        <taxon>Phallomycetidae</taxon>
        <taxon>Geastrales</taxon>
        <taxon>Sphaerobolaceae</taxon>
        <taxon>Sphaerobolus</taxon>
    </lineage>
</organism>
<proteinExistence type="predicted"/>
<evidence type="ECO:0008006" key="5">
    <source>
        <dbReference type="Google" id="ProtNLM"/>
    </source>
</evidence>
<dbReference type="Proteomes" id="UP000054279">
    <property type="component" value="Unassembled WGS sequence"/>
</dbReference>
<name>A0A0C9URK1_SPHS4</name>
<dbReference type="OrthoDB" id="5964929at2759"/>
<feature type="compositionally biased region" description="Low complexity" evidence="2">
    <location>
        <begin position="300"/>
        <end position="310"/>
    </location>
</feature>
<evidence type="ECO:0000256" key="1">
    <source>
        <dbReference type="SAM" id="Coils"/>
    </source>
</evidence>
<gene>
    <name evidence="3" type="ORF">M422DRAFT_54808</name>
</gene>
<feature type="compositionally biased region" description="Polar residues" evidence="2">
    <location>
        <begin position="172"/>
        <end position="181"/>
    </location>
</feature>
<protein>
    <recommendedName>
        <fullName evidence="5">SAP domain-containing protein</fullName>
    </recommendedName>
</protein>
<evidence type="ECO:0000313" key="3">
    <source>
        <dbReference type="EMBL" id="KIJ27966.1"/>
    </source>
</evidence>
<feature type="region of interest" description="Disordered" evidence="2">
    <location>
        <begin position="276"/>
        <end position="312"/>
    </location>
</feature>